<organism evidence="5">
    <name type="scientific">Puccinia triticina (isolate 1-1 / race 1 (BBBD))</name>
    <name type="common">Brown leaf rust fungus</name>
    <dbReference type="NCBI Taxonomy" id="630390"/>
    <lineage>
        <taxon>Eukaryota</taxon>
        <taxon>Fungi</taxon>
        <taxon>Dikarya</taxon>
        <taxon>Basidiomycota</taxon>
        <taxon>Pucciniomycotina</taxon>
        <taxon>Pucciniomycetes</taxon>
        <taxon>Pucciniales</taxon>
        <taxon>Pucciniaceae</taxon>
        <taxon>Puccinia</taxon>
    </lineage>
</organism>
<keyword evidence="3 4" id="KW-0663">Pyridoxal phosphate</keyword>
<evidence type="ECO:0000256" key="2">
    <source>
        <dbReference type="ARBA" id="ARBA00008954"/>
    </source>
</evidence>
<dbReference type="GO" id="GO:0010121">
    <property type="term" value="P:L-arginine catabolic process to proline via ornithine"/>
    <property type="evidence" value="ECO:0007669"/>
    <property type="project" value="TreeGrafter"/>
</dbReference>
<dbReference type="CDD" id="cd00610">
    <property type="entry name" value="OAT_like"/>
    <property type="match status" value="1"/>
</dbReference>
<dbReference type="FunFam" id="3.40.640.10:FF:000185">
    <property type="entry name" value="Ornithine aminotransferase"/>
    <property type="match status" value="1"/>
</dbReference>
<dbReference type="GO" id="GO:0030170">
    <property type="term" value="F:pyridoxal phosphate binding"/>
    <property type="evidence" value="ECO:0007669"/>
    <property type="project" value="InterPro"/>
</dbReference>
<evidence type="ECO:0000313" key="7">
    <source>
        <dbReference type="Proteomes" id="UP000005240"/>
    </source>
</evidence>
<evidence type="ECO:0000256" key="3">
    <source>
        <dbReference type="ARBA" id="ARBA00022898"/>
    </source>
</evidence>
<reference evidence="6 7" key="3">
    <citation type="journal article" date="2017" name="G3 (Bethesda)">
        <title>Comparative analysis highlights variable genome content of wheat rusts and divergence of the mating loci.</title>
        <authorList>
            <person name="Cuomo C.A."/>
            <person name="Bakkeren G."/>
            <person name="Khalil H.B."/>
            <person name="Panwar V."/>
            <person name="Joly D."/>
            <person name="Linning R."/>
            <person name="Sakthikumar S."/>
            <person name="Song X."/>
            <person name="Adiconis X."/>
            <person name="Fan L."/>
            <person name="Goldberg J.M."/>
            <person name="Levin J.Z."/>
            <person name="Young S."/>
            <person name="Zeng Q."/>
            <person name="Anikster Y."/>
            <person name="Bruce M."/>
            <person name="Wang M."/>
            <person name="Yin C."/>
            <person name="McCallum B."/>
            <person name="Szabo L.J."/>
            <person name="Hulbert S."/>
            <person name="Chen X."/>
            <person name="Fellers J.P."/>
        </authorList>
    </citation>
    <scope>NUCLEOTIDE SEQUENCE</scope>
    <source>
        <strain evidence="7">Isolate 1-1 / race 1 (BBBD)</strain>
        <strain evidence="6">isolate 1-1 / race 1 (BBBD)</strain>
    </source>
</reference>
<dbReference type="GO" id="GO:0005737">
    <property type="term" value="C:cytoplasm"/>
    <property type="evidence" value="ECO:0007669"/>
    <property type="project" value="TreeGrafter"/>
</dbReference>
<dbReference type="EnsemblFungi" id="PTTG_06826-t43_1">
    <property type="protein sequence ID" value="PTTG_06826-t43_1-p1"/>
    <property type="gene ID" value="PTTG_06826"/>
</dbReference>
<dbReference type="UniPathway" id="UPA00098">
    <property type="reaction ID" value="UER00358"/>
</dbReference>
<dbReference type="VEuPathDB" id="FungiDB:PTTG_06826"/>
<proteinExistence type="inferred from homology"/>
<dbReference type="Pfam" id="PF00202">
    <property type="entry name" value="Aminotran_3"/>
    <property type="match status" value="2"/>
</dbReference>
<dbReference type="PANTHER" id="PTHR11986:SF18">
    <property type="entry name" value="ORNITHINE AMINOTRANSFERASE, MITOCHONDRIAL"/>
    <property type="match status" value="1"/>
</dbReference>
<name>A0A180H4J9_PUCT1</name>
<protein>
    <submittedName>
        <fullName evidence="6">Ornithine aminotransferase</fullName>
    </submittedName>
</protein>
<dbReference type="FunFam" id="3.90.1150.10:FF:000152">
    <property type="entry name" value="Ornithine aminotransferase"/>
    <property type="match status" value="1"/>
</dbReference>
<dbReference type="InterPro" id="IPR005814">
    <property type="entry name" value="Aminotrans_3"/>
</dbReference>
<sequence length="507" mass="54762">MSPGGHLATDQDDFSHGSSFTSQALIALDNQYGTHNYHPLPVVFDRAEGCTVWDPEGKQYIDCLSASSAVNQGHCHPKILKALIEQAGRLTLSSRAFHNSALGPYLAKLCSTFGYQRTLPMNAGVEAVETALKIARKWAYTKKGVPAGQAIILSVEGNFHGRTLGTMGMSTDPDSRSAFGPFLKGICSSCPSSPPKNAEGRLLKFNNVNDIERALQAHGKSAAAVVLEPIQGEAGLDLVEQESCKSLSGGFYPVSAVLADENIMDVIKPGEHGSTFGGNPLGCAIAVAALDVLLDEHLAERAEEMGQMMRSGLLELKSIRPLADSSTGYIQAVRGKGLLNAIVLDTSLSTKKRGAWELCLLMKSRGVLAKPSHSNIIRLVPPLVIGPEEVKRVVTVIGESLKDLDQVGGHSYFFLIFQNRTSFIRIQSKVNTNSACSAAGQVKPWHVAKQILQNERLEVESNHGNLSVDISLVWPYQIGQTKKVVPKSFNLHKIYQSGVVFFVQSFV</sequence>
<accession>A0A180H4J9</accession>
<dbReference type="Gene3D" id="3.40.640.10">
    <property type="entry name" value="Type I PLP-dependent aspartate aminotransferase-like (Major domain)"/>
    <property type="match status" value="2"/>
</dbReference>
<dbReference type="AlphaFoldDB" id="A0A180H4J9"/>
<dbReference type="GO" id="GO:0004587">
    <property type="term" value="F:ornithine aminotransferase activity"/>
    <property type="evidence" value="ECO:0007669"/>
    <property type="project" value="TreeGrafter"/>
</dbReference>
<evidence type="ECO:0000256" key="4">
    <source>
        <dbReference type="RuleBase" id="RU003560"/>
    </source>
</evidence>
<dbReference type="InterPro" id="IPR015422">
    <property type="entry name" value="PyrdxlP-dep_Trfase_small"/>
</dbReference>
<reference evidence="6" key="4">
    <citation type="submission" date="2025-05" db="UniProtKB">
        <authorList>
            <consortium name="EnsemblFungi"/>
        </authorList>
    </citation>
    <scope>IDENTIFICATION</scope>
    <source>
        <strain evidence="6">isolate 1-1 / race 1 (BBBD)</strain>
    </source>
</reference>
<dbReference type="EMBL" id="ADAS02000003">
    <property type="protein sequence ID" value="OAV99509.1"/>
    <property type="molecule type" value="Genomic_DNA"/>
</dbReference>
<reference evidence="5" key="2">
    <citation type="submission" date="2016-05" db="EMBL/GenBank/DDBJ databases">
        <title>Comparative analysis highlights variable genome content of wheat rusts and divergence of the mating loci.</title>
        <authorList>
            <person name="Cuomo C.A."/>
            <person name="Bakkeren G."/>
            <person name="Szabo L."/>
            <person name="Khalil H."/>
            <person name="Joly D."/>
            <person name="Goldberg J."/>
            <person name="Young S."/>
            <person name="Zeng Q."/>
            <person name="Fellers J."/>
        </authorList>
    </citation>
    <scope>NUCLEOTIDE SEQUENCE [LARGE SCALE GENOMIC DNA]</scope>
    <source>
        <strain evidence="5">1-1 BBBD Race 1</strain>
    </source>
</reference>
<dbReference type="PANTHER" id="PTHR11986">
    <property type="entry name" value="AMINOTRANSFERASE CLASS III"/>
    <property type="match status" value="1"/>
</dbReference>
<dbReference type="GO" id="GO:0055129">
    <property type="term" value="P:L-proline biosynthetic process"/>
    <property type="evidence" value="ECO:0007669"/>
    <property type="project" value="UniProtKB-UniPathway"/>
</dbReference>
<dbReference type="GO" id="GO:0019544">
    <property type="term" value="P:L-arginine catabolic process to L-glutamate"/>
    <property type="evidence" value="ECO:0007669"/>
    <property type="project" value="TreeGrafter"/>
</dbReference>
<dbReference type="InterPro" id="IPR050103">
    <property type="entry name" value="Class-III_PLP-dep_AT"/>
</dbReference>
<gene>
    <name evidence="5" type="ORF">PTTG_06826</name>
</gene>
<keyword evidence="7" id="KW-1185">Reference proteome</keyword>
<comment type="cofactor">
    <cofactor evidence="1">
        <name>pyridoxal 5'-phosphate</name>
        <dbReference type="ChEBI" id="CHEBI:597326"/>
    </cofactor>
</comment>
<evidence type="ECO:0000256" key="1">
    <source>
        <dbReference type="ARBA" id="ARBA00001933"/>
    </source>
</evidence>
<reference evidence="5" key="1">
    <citation type="submission" date="2009-11" db="EMBL/GenBank/DDBJ databases">
        <authorList>
            <consortium name="The Broad Institute Genome Sequencing Platform"/>
            <person name="Ward D."/>
            <person name="Feldgarden M."/>
            <person name="Earl A."/>
            <person name="Young S.K."/>
            <person name="Zeng Q."/>
            <person name="Koehrsen M."/>
            <person name="Alvarado L."/>
            <person name="Berlin A."/>
            <person name="Bochicchio J."/>
            <person name="Borenstein D."/>
            <person name="Chapman S.B."/>
            <person name="Chen Z."/>
            <person name="Engels R."/>
            <person name="Freedman E."/>
            <person name="Gellesch M."/>
            <person name="Goldberg J."/>
            <person name="Griggs A."/>
            <person name="Gujja S."/>
            <person name="Heilman E."/>
            <person name="Heiman D."/>
            <person name="Hepburn T."/>
            <person name="Howarth C."/>
            <person name="Jen D."/>
            <person name="Larson L."/>
            <person name="Lewis B."/>
            <person name="Mehta T."/>
            <person name="Park D."/>
            <person name="Pearson M."/>
            <person name="Roberts A."/>
            <person name="Saif S."/>
            <person name="Shea T."/>
            <person name="Shenoy N."/>
            <person name="Sisk P."/>
            <person name="Stolte C."/>
            <person name="Sykes S."/>
            <person name="Thomson T."/>
            <person name="Walk T."/>
            <person name="White J."/>
            <person name="Yandava C."/>
            <person name="Izard J."/>
            <person name="Baranova O.V."/>
            <person name="Blanton J.M."/>
            <person name="Tanner A.C."/>
            <person name="Dewhirst F.E."/>
            <person name="Haas B."/>
            <person name="Nusbaum C."/>
            <person name="Birren B."/>
        </authorList>
    </citation>
    <scope>NUCLEOTIDE SEQUENCE [LARGE SCALE GENOMIC DNA]</scope>
    <source>
        <strain evidence="5">1-1 BBBD Race 1</strain>
    </source>
</reference>
<dbReference type="Proteomes" id="UP000005240">
    <property type="component" value="Unassembled WGS sequence"/>
</dbReference>
<evidence type="ECO:0000313" key="6">
    <source>
        <dbReference type="EnsemblFungi" id="PTTG_06826-t43_1-p1"/>
    </source>
</evidence>
<comment type="similarity">
    <text evidence="2 4">Belongs to the class-III pyridoxal-phosphate-dependent aminotransferase family.</text>
</comment>
<dbReference type="InterPro" id="IPR015424">
    <property type="entry name" value="PyrdxlP-dep_Trfase"/>
</dbReference>
<dbReference type="SUPFAM" id="SSF53383">
    <property type="entry name" value="PLP-dependent transferases"/>
    <property type="match status" value="1"/>
</dbReference>
<dbReference type="OrthoDB" id="10261433at2759"/>
<dbReference type="InterPro" id="IPR015421">
    <property type="entry name" value="PyrdxlP-dep_Trfase_major"/>
</dbReference>
<dbReference type="Gene3D" id="3.90.1150.10">
    <property type="entry name" value="Aspartate Aminotransferase, domain 1"/>
    <property type="match status" value="2"/>
</dbReference>
<dbReference type="GO" id="GO:0042802">
    <property type="term" value="F:identical protein binding"/>
    <property type="evidence" value="ECO:0007669"/>
    <property type="project" value="TreeGrafter"/>
</dbReference>
<evidence type="ECO:0000313" key="5">
    <source>
        <dbReference type="EMBL" id="OAV99509.1"/>
    </source>
</evidence>